<dbReference type="InterPro" id="IPR051320">
    <property type="entry name" value="Viral_Replic_Matur_Polypro"/>
</dbReference>
<dbReference type="SUPFAM" id="SSF56672">
    <property type="entry name" value="DNA/RNA polymerases"/>
    <property type="match status" value="1"/>
</dbReference>
<dbReference type="OrthoDB" id="41323at2759"/>
<name>A0A0B7NCX3_9FUNG</name>
<dbReference type="AlphaFoldDB" id="A0A0B7NCX3"/>
<proteinExistence type="predicted"/>
<evidence type="ECO:0000259" key="1">
    <source>
        <dbReference type="PROSITE" id="PS50878"/>
    </source>
</evidence>
<feature type="non-terminal residue" evidence="2">
    <location>
        <position position="356"/>
    </location>
</feature>
<feature type="domain" description="Reverse transcriptase" evidence="1">
    <location>
        <begin position="1"/>
        <end position="155"/>
    </location>
</feature>
<dbReference type="InterPro" id="IPR043128">
    <property type="entry name" value="Rev_trsase/Diguanyl_cyclase"/>
</dbReference>
<reference evidence="2 3" key="1">
    <citation type="submission" date="2014-09" db="EMBL/GenBank/DDBJ databases">
        <authorList>
            <person name="Ellenberger Sabrina"/>
        </authorList>
    </citation>
    <scope>NUCLEOTIDE SEQUENCE [LARGE SCALE GENOMIC DNA]</scope>
    <source>
        <strain evidence="2 3">CBS 412.66</strain>
    </source>
</reference>
<dbReference type="CDD" id="cd01647">
    <property type="entry name" value="RT_LTR"/>
    <property type="match status" value="1"/>
</dbReference>
<dbReference type="PANTHER" id="PTHR33064">
    <property type="entry name" value="POL PROTEIN"/>
    <property type="match status" value="1"/>
</dbReference>
<evidence type="ECO:0000313" key="3">
    <source>
        <dbReference type="Proteomes" id="UP000054107"/>
    </source>
</evidence>
<dbReference type="InterPro" id="IPR000477">
    <property type="entry name" value="RT_dom"/>
</dbReference>
<protein>
    <recommendedName>
        <fullName evidence="1">Reverse transcriptase domain-containing protein</fullName>
    </recommendedName>
</protein>
<dbReference type="InterPro" id="IPR043502">
    <property type="entry name" value="DNA/RNA_pol_sf"/>
</dbReference>
<gene>
    <name evidence="2" type="primary">PARPA_06858.1 scaffold 24569</name>
</gene>
<dbReference type="Gene3D" id="3.10.10.10">
    <property type="entry name" value="HIV Type 1 Reverse Transcriptase, subunit A, domain 1"/>
    <property type="match status" value="1"/>
</dbReference>
<dbReference type="Gene3D" id="3.30.70.270">
    <property type="match status" value="2"/>
</dbReference>
<dbReference type="STRING" id="35722.A0A0B7NCX3"/>
<keyword evidence="3" id="KW-1185">Reference proteome</keyword>
<accession>A0A0B7NCX3</accession>
<sequence>MDCRLVNSALDPAKSDRFPLPLISELHRKMSKHSIYTIIDLSQCFHSFEIHYSSRKFLSFTDPTTGQQYMHSKAPMGLTPLSSFVQRQLTNLFADLNDVTTNFIDDIAVHTEADMATHIKYVKIVIDRLTKANLTINVAKTHLAQKSINILGFCLSEKGLAVDQRKVSNILDWNPVCQNSKELASRLGLINFFRSHLPCLSQLTAPLDAIKIAPDITKVWTEDHTIAMKKIQQLMVNAPVLSAPDMAHDIHLVTDSSADSSFIESDSNKKLKLSIELESKIANTNAAKANEPIISSEKKENDHNENKASTDQDLFIYASHLDIYEQPKDESEKKTLLFRILPRLDHVALKIHGGSC</sequence>
<dbReference type="PANTHER" id="PTHR33064:SF37">
    <property type="entry name" value="RIBONUCLEASE H"/>
    <property type="match status" value="1"/>
</dbReference>
<dbReference type="PROSITE" id="PS50878">
    <property type="entry name" value="RT_POL"/>
    <property type="match status" value="1"/>
</dbReference>
<dbReference type="Proteomes" id="UP000054107">
    <property type="component" value="Unassembled WGS sequence"/>
</dbReference>
<dbReference type="Pfam" id="PF00078">
    <property type="entry name" value="RVT_1"/>
    <property type="match status" value="1"/>
</dbReference>
<dbReference type="EMBL" id="LN728651">
    <property type="protein sequence ID" value="CEP12849.1"/>
    <property type="molecule type" value="Genomic_DNA"/>
</dbReference>
<organism evidence="2 3">
    <name type="scientific">Parasitella parasitica</name>
    <dbReference type="NCBI Taxonomy" id="35722"/>
    <lineage>
        <taxon>Eukaryota</taxon>
        <taxon>Fungi</taxon>
        <taxon>Fungi incertae sedis</taxon>
        <taxon>Mucoromycota</taxon>
        <taxon>Mucoromycotina</taxon>
        <taxon>Mucoromycetes</taxon>
        <taxon>Mucorales</taxon>
        <taxon>Mucorineae</taxon>
        <taxon>Mucoraceae</taxon>
        <taxon>Parasitella</taxon>
    </lineage>
</organism>
<evidence type="ECO:0000313" key="2">
    <source>
        <dbReference type="EMBL" id="CEP12849.1"/>
    </source>
</evidence>